<evidence type="ECO:0000256" key="1">
    <source>
        <dbReference type="SAM" id="Phobius"/>
    </source>
</evidence>
<feature type="transmembrane region" description="Helical" evidence="1">
    <location>
        <begin position="82"/>
        <end position="102"/>
    </location>
</feature>
<name>A0A1Y4T373_9FIRM</name>
<dbReference type="OrthoDB" id="87655at2"/>
<feature type="transmembrane region" description="Helical" evidence="1">
    <location>
        <begin position="182"/>
        <end position="204"/>
    </location>
</feature>
<feature type="transmembrane region" description="Helical" evidence="1">
    <location>
        <begin position="155"/>
        <end position="176"/>
    </location>
</feature>
<feature type="transmembrane region" description="Helical" evidence="1">
    <location>
        <begin position="7"/>
        <end position="25"/>
    </location>
</feature>
<dbReference type="PANTHER" id="PTHR40078">
    <property type="entry name" value="INTEGRAL MEMBRANE PROTEIN-RELATED"/>
    <property type="match status" value="1"/>
</dbReference>
<dbReference type="InterPro" id="IPR038750">
    <property type="entry name" value="YczE/YyaS-like"/>
</dbReference>
<dbReference type="Pfam" id="PF19700">
    <property type="entry name" value="DUF6198"/>
    <property type="match status" value="1"/>
</dbReference>
<keyword evidence="1" id="KW-0812">Transmembrane</keyword>
<reference evidence="2 3" key="1">
    <citation type="journal article" date="2018" name="BMC Genomics">
        <title>Whole genome sequencing and function prediction of 133 gut anaerobes isolated from chicken caecum in pure cultures.</title>
        <authorList>
            <person name="Medvecky M."/>
            <person name="Cejkova D."/>
            <person name="Polansky O."/>
            <person name="Karasova D."/>
            <person name="Kubasova T."/>
            <person name="Cizek A."/>
            <person name="Rychlik I."/>
        </authorList>
    </citation>
    <scope>NUCLEOTIDE SEQUENCE [LARGE SCALE GENOMIC DNA]</scope>
    <source>
        <strain evidence="2 3">An13</strain>
    </source>
</reference>
<feature type="transmembrane region" description="Helical" evidence="1">
    <location>
        <begin position="45"/>
        <end position="70"/>
    </location>
</feature>
<protein>
    <recommendedName>
        <fullName evidence="4">YitT family protein</fullName>
    </recommendedName>
</protein>
<feature type="transmembrane region" description="Helical" evidence="1">
    <location>
        <begin position="108"/>
        <end position="134"/>
    </location>
</feature>
<keyword evidence="1" id="KW-1133">Transmembrane helix</keyword>
<gene>
    <name evidence="2" type="ORF">B5E75_00430</name>
</gene>
<dbReference type="EMBL" id="NFLJ01000001">
    <property type="protein sequence ID" value="OUQ36637.1"/>
    <property type="molecule type" value="Genomic_DNA"/>
</dbReference>
<organism evidence="2 3">
    <name type="scientific">Massilimicrobiota timonensis</name>
    <dbReference type="NCBI Taxonomy" id="1776392"/>
    <lineage>
        <taxon>Bacteria</taxon>
        <taxon>Bacillati</taxon>
        <taxon>Bacillota</taxon>
        <taxon>Erysipelotrichia</taxon>
        <taxon>Erysipelotrichales</taxon>
        <taxon>Erysipelotrichaceae</taxon>
        <taxon>Massilimicrobiota</taxon>
    </lineage>
</organism>
<proteinExistence type="predicted"/>
<keyword evidence="3" id="KW-1185">Reference proteome</keyword>
<comment type="caution">
    <text evidence="2">The sequence shown here is derived from an EMBL/GenBank/DDBJ whole genome shotgun (WGS) entry which is preliminary data.</text>
</comment>
<sequence>MNKTILRYFYFLLGLFINSFGIAFITKSALGTSQISSVPYVFSLYFTHISFGMMTFIFNMIFIIIQIIILKKDFQPIQFLQILANIIFSSFIDISMYLMSWFQPETLLIRIISLIIGCIILAFGISIEVAPNVIMVPGEGIVKAISDVTHKDFGMVKICFDITLIIIASLCSFFFFHSLQGVGLGTVVSALTVGKFVSLVNEYFPLIQHIQKLSIKKG</sequence>
<dbReference type="AlphaFoldDB" id="A0A1Y4T373"/>
<evidence type="ECO:0000313" key="3">
    <source>
        <dbReference type="Proteomes" id="UP000195305"/>
    </source>
</evidence>
<evidence type="ECO:0008006" key="4">
    <source>
        <dbReference type="Google" id="ProtNLM"/>
    </source>
</evidence>
<accession>A0A1Y4T373</accession>
<keyword evidence="1" id="KW-0472">Membrane</keyword>
<evidence type="ECO:0000313" key="2">
    <source>
        <dbReference type="EMBL" id="OUQ36637.1"/>
    </source>
</evidence>
<dbReference type="Proteomes" id="UP000195305">
    <property type="component" value="Unassembled WGS sequence"/>
</dbReference>
<dbReference type="PANTHER" id="PTHR40078:SF1">
    <property type="entry name" value="INTEGRAL MEMBRANE PROTEIN"/>
    <property type="match status" value="1"/>
</dbReference>
<dbReference type="RefSeq" id="WP_087356852.1">
    <property type="nucleotide sequence ID" value="NZ_JACJKO010000048.1"/>
</dbReference>